<dbReference type="OrthoDB" id="1522549at2"/>
<keyword evidence="3" id="KW-1185">Reference proteome</keyword>
<gene>
    <name evidence="2" type="ORF">SAMN00777080_0851</name>
</gene>
<organism evidence="2 3">
    <name type="scientific">Aquiflexum balticum DSM 16537</name>
    <dbReference type="NCBI Taxonomy" id="758820"/>
    <lineage>
        <taxon>Bacteria</taxon>
        <taxon>Pseudomonadati</taxon>
        <taxon>Bacteroidota</taxon>
        <taxon>Cytophagia</taxon>
        <taxon>Cytophagales</taxon>
        <taxon>Cyclobacteriaceae</taxon>
        <taxon>Aquiflexum</taxon>
    </lineage>
</organism>
<protein>
    <recommendedName>
        <fullName evidence="4">Tetratricopeptide repeat-containing protein</fullName>
    </recommendedName>
</protein>
<evidence type="ECO:0000256" key="1">
    <source>
        <dbReference type="SAM" id="MobiDB-lite"/>
    </source>
</evidence>
<feature type="region of interest" description="Disordered" evidence="1">
    <location>
        <begin position="738"/>
        <end position="762"/>
    </location>
</feature>
<dbReference type="PROSITE" id="PS51257">
    <property type="entry name" value="PROKAR_LIPOPROTEIN"/>
    <property type="match status" value="1"/>
</dbReference>
<dbReference type="InterPro" id="IPR011990">
    <property type="entry name" value="TPR-like_helical_dom_sf"/>
</dbReference>
<dbReference type="Proteomes" id="UP000192333">
    <property type="component" value="Chromosome I"/>
</dbReference>
<sequence>MNRTKNIFYFFFALVVISCSSERNTFTNRLYHNTTAKYNAYFYANAKIEELEEGIRLNHREDFSQVLPVFYTVDSAFIEQNEELLTEVKDFASKAIDWHRISKWKDPSYFLIGMADYYNAKFDDASNTFRYLNVNSKNKKIRHQSLIQLMHLFTDLKNFDDATYVIDYLSKESGISRENKFQLYKTLAYYYDSREDVNGKVGSLDMALGFTKDKKEKSRINFILAQLYQREGMDALAYDFYQESLKGNPPYERSFFALLYAQQVAELNKTKDIKRVRSYFDDLYNDSKNKDLKDVILYEKALFELKQNELELAEALLIRAAKEEGSNPIQKGYIYEKLAEISFDVKNDFRAAKFYLDSAMVHFRPTDPPYDFIVARKEILDRYVEHYDIVTKYDSLIQLSGMSREEQEMIAEAFIKKEEERLLNEATEKDKSKSSTGIFDNLLAFTGRGSGESFYFDNAQALQQGSIDFYRNWGNRTLQDNWRRNVQNFQSTATAPNNVQINETDGELTDEETDENPLLSQIPEIETLLAAIPSDPEKINSMKLDLEKAYFEVGKILFFDLKVPDISIEYLESLITKYPNTIKKPEAYYILYLANKESGGNSEIFVQRLNREFPESPFTMAVNNPDGSTGNQAYLESSRNYKEAYELYYNNQYSESRKIIRTTLEAHPLTKNTDKLMLLDIMISGKIDDTNRYKERLENYIQTVENNDLTNMARNMLAALTGENLQTDESDTADLVDELEEETTKEEDAALEETEEEDSPYEVNPNQTHIFVIVLEAEKAKDSKNLLADLESFHSQNFASSRLRTGNMNLSRENVIFIVSPFNNAERGIAYLEKFVNDFQTPSISADDKANSFLISIENFQELNKRKNLDEYRNFYKKAYQ</sequence>
<dbReference type="STRING" id="758820.SAMN00777080_0851"/>
<dbReference type="SUPFAM" id="SSF81901">
    <property type="entry name" value="HCP-like"/>
    <property type="match status" value="1"/>
</dbReference>
<proteinExistence type="predicted"/>
<evidence type="ECO:0000313" key="2">
    <source>
        <dbReference type="EMBL" id="SMD42304.1"/>
    </source>
</evidence>
<feature type="compositionally biased region" description="Acidic residues" evidence="1">
    <location>
        <begin position="738"/>
        <end position="760"/>
    </location>
</feature>
<name>A0A1W2H0J8_9BACT</name>
<reference evidence="3" key="1">
    <citation type="submission" date="2017-04" db="EMBL/GenBank/DDBJ databases">
        <authorList>
            <person name="Varghese N."/>
            <person name="Submissions S."/>
        </authorList>
    </citation>
    <scope>NUCLEOTIDE SEQUENCE [LARGE SCALE GENOMIC DNA]</scope>
    <source>
        <strain evidence="3">DSM 16537</strain>
    </source>
</reference>
<accession>A0A1W2H0J8</accession>
<evidence type="ECO:0008006" key="4">
    <source>
        <dbReference type="Google" id="ProtNLM"/>
    </source>
</evidence>
<evidence type="ECO:0000313" key="3">
    <source>
        <dbReference type="Proteomes" id="UP000192333"/>
    </source>
</evidence>
<dbReference type="Gene3D" id="1.25.40.10">
    <property type="entry name" value="Tetratricopeptide repeat domain"/>
    <property type="match status" value="2"/>
</dbReference>
<dbReference type="EMBL" id="LT838813">
    <property type="protein sequence ID" value="SMD42304.1"/>
    <property type="molecule type" value="Genomic_DNA"/>
</dbReference>
<dbReference type="AlphaFoldDB" id="A0A1W2H0J8"/>
<dbReference type="RefSeq" id="WP_084119130.1">
    <property type="nucleotide sequence ID" value="NZ_LT838813.1"/>
</dbReference>